<dbReference type="Proteomes" id="UP000327013">
    <property type="component" value="Unassembled WGS sequence"/>
</dbReference>
<gene>
    <name evidence="5" type="ORF">FH972_023070</name>
</gene>
<dbReference type="InterPro" id="IPR036864">
    <property type="entry name" value="Zn2-C6_fun-type_DNA-bd_sf"/>
</dbReference>
<dbReference type="GO" id="GO:0016831">
    <property type="term" value="F:carboxy-lyase activity"/>
    <property type="evidence" value="ECO:0007669"/>
    <property type="project" value="TreeGrafter"/>
</dbReference>
<evidence type="ECO:0000259" key="4">
    <source>
        <dbReference type="PROSITE" id="PS50048"/>
    </source>
</evidence>
<dbReference type="OrthoDB" id="1747771at2759"/>
<dbReference type="Pfam" id="PF04082">
    <property type="entry name" value="Fungal_trans"/>
    <property type="match status" value="1"/>
</dbReference>
<dbReference type="PANTHER" id="PTHR43374">
    <property type="entry name" value="FLAVIN PRENYLTRANSFERASE"/>
    <property type="match status" value="1"/>
</dbReference>
<dbReference type="SMART" id="SM00066">
    <property type="entry name" value="GAL4"/>
    <property type="match status" value="1"/>
</dbReference>
<dbReference type="CDD" id="cd00067">
    <property type="entry name" value="GAL4"/>
    <property type="match status" value="1"/>
</dbReference>
<feature type="coiled-coil region" evidence="2">
    <location>
        <begin position="486"/>
        <end position="513"/>
    </location>
</feature>
<evidence type="ECO:0000256" key="2">
    <source>
        <dbReference type="SAM" id="Coils"/>
    </source>
</evidence>
<feature type="region of interest" description="Disordered" evidence="3">
    <location>
        <begin position="1"/>
        <end position="42"/>
    </location>
</feature>
<dbReference type="GO" id="GO:0006351">
    <property type="term" value="P:DNA-templated transcription"/>
    <property type="evidence" value="ECO:0007669"/>
    <property type="project" value="InterPro"/>
</dbReference>
<sequence length="726" mass="80543">MDSRLSSQGRDERLRTGATDATDAAHEPQSAFDHGLIAPSKEDVDDILRKKRKQREPKACYPCRQRKVRCDSQVPCKTCVERNHAHLCTWYPPDKRQNVNGTAVSTSHTHHGTTTVDKDDWDRICSKLDHMERAFAEFKDDMRKLCTSNNAQNESSADALDRKILAETTGPKYVKAMEVNELSQMTGENIHLGGGSVPALIAALNKGKGNDLFGSSVLPLFGLDNESATYPFVSLWGQQGALQRVNELAKVLPGDAECLETFRQYRDGNYVTYPAVAAIERLESDLLQFLSNRRTAQQTGEHQNTGSSMHGMPIRWVALLFAAFAGGIQFSTMPGKDRDLLSQVYVCCSFECLRIVNYLANASLEVVQAMLVLGNVLSNGMNAGASWSFLGMTIRLAQSLGLHTMPDTRPLSEIDLMRSRTWWAVLWQDSLLSISYDRASSAATADCPFPPEESSQRGGITFAEAMRRFCKVGLDTVRNRLAPQSIENRLTRCVDLRKEIQRTQERAADHLRDLGSCRSIKDQSEYWIVYLHASYMTSELCRPAISPSTAEFDKSNHLRRVCIDNLMNTVDAFLGLANSSPIHTRSWAVTHRALSSALLLGILGEPLRNPRAQQLLPDLINVLRNMATLTNSELSPPIARSISALSKLSASESRTPKTVDDWQQGNQVSQADENKMSQQQIDEAALSMGFDEAGFFLPNPLSGFEDESSPYALMDSIIWGGGRQGP</sequence>
<dbReference type="PROSITE" id="PS50048">
    <property type="entry name" value="ZN2_CY6_FUNGAL_2"/>
    <property type="match status" value="1"/>
</dbReference>
<organism evidence="5 6">
    <name type="scientific">Carpinus fangiana</name>
    <dbReference type="NCBI Taxonomy" id="176857"/>
    <lineage>
        <taxon>Eukaryota</taxon>
        <taxon>Viridiplantae</taxon>
        <taxon>Streptophyta</taxon>
        <taxon>Embryophyta</taxon>
        <taxon>Tracheophyta</taxon>
        <taxon>Spermatophyta</taxon>
        <taxon>Magnoliopsida</taxon>
        <taxon>eudicotyledons</taxon>
        <taxon>Gunneridae</taxon>
        <taxon>Pentapetalae</taxon>
        <taxon>rosids</taxon>
        <taxon>fabids</taxon>
        <taxon>Fagales</taxon>
        <taxon>Betulaceae</taxon>
        <taxon>Carpinus</taxon>
    </lineage>
</organism>
<name>A0A5N6KUQ2_9ROSI</name>
<feature type="compositionally biased region" description="Polar residues" evidence="3">
    <location>
        <begin position="661"/>
        <end position="678"/>
    </location>
</feature>
<keyword evidence="1" id="KW-0479">Metal-binding</keyword>
<evidence type="ECO:0000313" key="5">
    <source>
        <dbReference type="EMBL" id="KAB8346018.1"/>
    </source>
</evidence>
<dbReference type="Gene3D" id="4.10.240.10">
    <property type="entry name" value="Zn(2)-C6 fungal-type DNA-binding domain"/>
    <property type="match status" value="1"/>
</dbReference>
<protein>
    <recommendedName>
        <fullName evidence="4">Zn(2)-C6 fungal-type domain-containing protein</fullName>
    </recommendedName>
</protein>
<evidence type="ECO:0000256" key="3">
    <source>
        <dbReference type="SAM" id="MobiDB-lite"/>
    </source>
</evidence>
<keyword evidence="2" id="KW-0175">Coiled coil</keyword>
<dbReference type="GO" id="GO:0008270">
    <property type="term" value="F:zinc ion binding"/>
    <property type="evidence" value="ECO:0007669"/>
    <property type="project" value="InterPro"/>
</dbReference>
<proteinExistence type="predicted"/>
<dbReference type="InterPro" id="IPR004507">
    <property type="entry name" value="UbiX-like"/>
</dbReference>
<dbReference type="EMBL" id="VIBQ01000013">
    <property type="protein sequence ID" value="KAB8346018.1"/>
    <property type="molecule type" value="Genomic_DNA"/>
</dbReference>
<feature type="compositionally biased region" description="Basic and acidic residues" evidence="3">
    <location>
        <begin position="1"/>
        <end position="15"/>
    </location>
</feature>
<dbReference type="GO" id="GO:0000981">
    <property type="term" value="F:DNA-binding transcription factor activity, RNA polymerase II-specific"/>
    <property type="evidence" value="ECO:0007669"/>
    <property type="project" value="InterPro"/>
</dbReference>
<dbReference type="Pfam" id="PF00172">
    <property type="entry name" value="Zn_clus"/>
    <property type="match status" value="1"/>
</dbReference>
<feature type="region of interest" description="Disordered" evidence="3">
    <location>
        <begin position="653"/>
        <end position="678"/>
    </location>
</feature>
<reference evidence="5 6" key="1">
    <citation type="submission" date="2019-06" db="EMBL/GenBank/DDBJ databases">
        <title>A chromosomal-level reference genome of Carpinus fangiana (Coryloideae, Betulaceae).</title>
        <authorList>
            <person name="Yang X."/>
            <person name="Wang Z."/>
            <person name="Zhang L."/>
            <person name="Hao G."/>
            <person name="Liu J."/>
            <person name="Yang Y."/>
        </authorList>
    </citation>
    <scope>NUCLEOTIDE SEQUENCE [LARGE SCALE GENOMIC DNA]</scope>
    <source>
        <strain evidence="5">Cfa_2016G</strain>
        <tissue evidence="5">Leaf</tissue>
    </source>
</reference>
<accession>A0A5N6KUQ2</accession>
<evidence type="ECO:0000256" key="1">
    <source>
        <dbReference type="ARBA" id="ARBA00022723"/>
    </source>
</evidence>
<dbReference type="CDD" id="cd12148">
    <property type="entry name" value="fungal_TF_MHR"/>
    <property type="match status" value="1"/>
</dbReference>
<feature type="domain" description="Zn(2)-C6 fungal-type" evidence="4">
    <location>
        <begin position="59"/>
        <end position="90"/>
    </location>
</feature>
<dbReference type="SMART" id="SM00906">
    <property type="entry name" value="Fungal_trans"/>
    <property type="match status" value="1"/>
</dbReference>
<dbReference type="PROSITE" id="PS00463">
    <property type="entry name" value="ZN2_CY6_FUNGAL_1"/>
    <property type="match status" value="1"/>
</dbReference>
<dbReference type="SUPFAM" id="SSF57701">
    <property type="entry name" value="Zn2/Cys6 DNA-binding domain"/>
    <property type="match status" value="1"/>
</dbReference>
<dbReference type="InterPro" id="IPR007219">
    <property type="entry name" value="XnlR_reg_dom"/>
</dbReference>
<dbReference type="AlphaFoldDB" id="A0A5N6KUQ2"/>
<evidence type="ECO:0000313" key="6">
    <source>
        <dbReference type="Proteomes" id="UP000327013"/>
    </source>
</evidence>
<dbReference type="GO" id="GO:0003677">
    <property type="term" value="F:DNA binding"/>
    <property type="evidence" value="ECO:0007669"/>
    <property type="project" value="InterPro"/>
</dbReference>
<dbReference type="PANTHER" id="PTHR43374:SF1">
    <property type="entry name" value="FLAVIN PRENYLTRANSFERASE PAD1, MITOCHONDRIAL"/>
    <property type="match status" value="1"/>
</dbReference>
<keyword evidence="6" id="KW-1185">Reference proteome</keyword>
<dbReference type="InterPro" id="IPR001138">
    <property type="entry name" value="Zn2Cys6_DnaBD"/>
</dbReference>
<comment type="caution">
    <text evidence="5">The sequence shown here is derived from an EMBL/GenBank/DDBJ whole genome shotgun (WGS) entry which is preliminary data.</text>
</comment>